<accession>A0AAV2UY52</accession>
<name>A0AAV2UY52_LEGPN</name>
<organism evidence="2 3">
    <name type="scientific">Legionella pneumophila subsp. pneumophila</name>
    <dbReference type="NCBI Taxonomy" id="91891"/>
    <lineage>
        <taxon>Bacteria</taxon>
        <taxon>Pseudomonadati</taxon>
        <taxon>Pseudomonadota</taxon>
        <taxon>Gammaproteobacteria</taxon>
        <taxon>Legionellales</taxon>
        <taxon>Legionellaceae</taxon>
        <taxon>Legionella</taxon>
    </lineage>
</organism>
<protein>
    <recommendedName>
        <fullName evidence="4">PNPLA domain-containing protein</fullName>
    </recommendedName>
</protein>
<dbReference type="InterPro" id="IPR053773">
    <property type="entry name" value="Vpar_1526-like"/>
</dbReference>
<evidence type="ECO:0000313" key="2">
    <source>
        <dbReference type="EMBL" id="CCD05137.1"/>
    </source>
</evidence>
<dbReference type="AlphaFoldDB" id="A0AAV2UY52"/>
<evidence type="ECO:0000256" key="1">
    <source>
        <dbReference type="SAM" id="Coils"/>
    </source>
</evidence>
<keyword evidence="1" id="KW-0175">Coiled coil</keyword>
<proteinExistence type="predicted"/>
<evidence type="ECO:0000313" key="3">
    <source>
        <dbReference type="Proteomes" id="UP000010102"/>
    </source>
</evidence>
<gene>
    <name evidence="2" type="ORF">LPO_1073</name>
</gene>
<dbReference type="NCBIfam" id="NF045477">
    <property type="entry name" value="LPO_1073_dom"/>
    <property type="match status" value="1"/>
</dbReference>
<dbReference type="KEGG" id="lpo:LPO_1073"/>
<feature type="coiled-coil region" evidence="1">
    <location>
        <begin position="65"/>
        <end position="92"/>
    </location>
</feature>
<dbReference type="Proteomes" id="UP000010102">
    <property type="component" value="Chromosome"/>
</dbReference>
<sequence length="299" mass="32909">MFSYKQGLTLKLLKEINMDPMTSLVISSAIGGAAGSFITELSSNGFKWLCDLVTAQSPEMQEIAKNNMENFVTRLAQRVERLEKEIPADKSEIFQNALNHPSSALLIKNAIIDSATTDNEDKHELLSELIAHRLTANADDMIALAGGAACSIVNSLSSRQIKLLSVLTSIKDIRPLNVLEINDEAVAKDYLIQWWHKSINPLITDSALVNTTALDYEHLAAMGCIRISIGTSNLLETISLGITKPVINLSEQDLINENWFQLIKSQWEGLGHATSSSIGRIIGILHRDAKLKSTTTINW</sequence>
<evidence type="ECO:0008006" key="4">
    <source>
        <dbReference type="Google" id="ProtNLM"/>
    </source>
</evidence>
<dbReference type="EMBL" id="FQ958210">
    <property type="protein sequence ID" value="CCD05137.1"/>
    <property type="molecule type" value="Genomic_DNA"/>
</dbReference>
<reference evidence="2 3" key="1">
    <citation type="submission" date="2011-07" db="EMBL/GenBank/DDBJ databases">
        <authorList>
            <person name="Genoscope - CEA"/>
        </authorList>
    </citation>
    <scope>NUCLEOTIDE SEQUENCE [LARGE SCALE GENOMIC DNA]</scope>
    <source>
        <strain evidence="3">lorraine</strain>
    </source>
</reference>